<feature type="region of interest" description="Disordered" evidence="12">
    <location>
        <begin position="890"/>
        <end position="916"/>
    </location>
</feature>
<dbReference type="Gene3D" id="3.30.565.10">
    <property type="entry name" value="Histidine kinase-like ATPase, C-terminal domain"/>
    <property type="match status" value="1"/>
</dbReference>
<dbReference type="InterPro" id="IPR036097">
    <property type="entry name" value="HisK_dim/P_sf"/>
</dbReference>
<dbReference type="AlphaFoldDB" id="A0AAU8LPS4"/>
<evidence type="ECO:0000256" key="10">
    <source>
        <dbReference type="ARBA" id="ARBA00068150"/>
    </source>
</evidence>
<dbReference type="CDD" id="cd00082">
    <property type="entry name" value="HisKA"/>
    <property type="match status" value="1"/>
</dbReference>
<dbReference type="EMBL" id="CP159373">
    <property type="protein sequence ID" value="XCN71111.1"/>
    <property type="molecule type" value="Genomic_DNA"/>
</dbReference>
<organism evidence="16">
    <name type="scientific">Candidatus Electrothrix aestuarii</name>
    <dbReference type="NCBI Taxonomy" id="3062594"/>
    <lineage>
        <taxon>Bacteria</taxon>
        <taxon>Pseudomonadati</taxon>
        <taxon>Thermodesulfobacteriota</taxon>
        <taxon>Desulfobulbia</taxon>
        <taxon>Desulfobulbales</taxon>
        <taxon>Desulfobulbaceae</taxon>
        <taxon>Candidatus Electrothrix</taxon>
    </lineage>
</organism>
<dbReference type="CDD" id="cd17546">
    <property type="entry name" value="REC_hyHK_CKI1_RcsC-like"/>
    <property type="match status" value="2"/>
</dbReference>
<dbReference type="SMART" id="SM00448">
    <property type="entry name" value="REC"/>
    <property type="match status" value="2"/>
</dbReference>
<feature type="modified residue" description="4-aspartylphosphate" evidence="11">
    <location>
        <position position="801"/>
    </location>
</feature>
<reference evidence="16" key="2">
    <citation type="submission" date="2024-06" db="EMBL/GenBank/DDBJ databases">
        <authorList>
            <person name="Plum-Jensen L.E."/>
            <person name="Schramm A."/>
            <person name="Marshall I.P.G."/>
        </authorList>
    </citation>
    <scope>NUCLEOTIDE SEQUENCE</scope>
    <source>
        <strain evidence="16">Rat1</strain>
    </source>
</reference>
<dbReference type="Pfam" id="PF00072">
    <property type="entry name" value="Response_reg"/>
    <property type="match status" value="2"/>
</dbReference>
<evidence type="ECO:0000259" key="14">
    <source>
        <dbReference type="PROSITE" id="PS50109"/>
    </source>
</evidence>
<dbReference type="SMART" id="SM00388">
    <property type="entry name" value="HisKA"/>
    <property type="match status" value="1"/>
</dbReference>
<evidence type="ECO:0000256" key="12">
    <source>
        <dbReference type="SAM" id="MobiDB-lite"/>
    </source>
</evidence>
<keyword evidence="4" id="KW-0808">Transferase</keyword>
<dbReference type="InterPro" id="IPR011006">
    <property type="entry name" value="CheY-like_superfamily"/>
</dbReference>
<dbReference type="SMART" id="SM00387">
    <property type="entry name" value="HATPase_c"/>
    <property type="match status" value="1"/>
</dbReference>
<dbReference type="InterPro" id="IPR005467">
    <property type="entry name" value="His_kinase_dom"/>
</dbReference>
<dbReference type="Gene3D" id="1.10.287.130">
    <property type="match status" value="1"/>
</dbReference>
<evidence type="ECO:0000256" key="1">
    <source>
        <dbReference type="ARBA" id="ARBA00000085"/>
    </source>
</evidence>
<dbReference type="InterPro" id="IPR003594">
    <property type="entry name" value="HATPase_dom"/>
</dbReference>
<dbReference type="FunFam" id="3.30.565.10:FF:000010">
    <property type="entry name" value="Sensor histidine kinase RcsC"/>
    <property type="match status" value="1"/>
</dbReference>
<dbReference type="KEGG" id="eaj:Q3M24_12365"/>
<dbReference type="PRINTS" id="PR00344">
    <property type="entry name" value="BCTRLSENSOR"/>
</dbReference>
<dbReference type="InterPro" id="IPR036890">
    <property type="entry name" value="HATPase_C_sf"/>
</dbReference>
<evidence type="ECO:0000256" key="4">
    <source>
        <dbReference type="ARBA" id="ARBA00022679"/>
    </source>
</evidence>
<accession>A0AAU8LPS4</accession>
<keyword evidence="8" id="KW-0902">Two-component regulatory system</keyword>
<keyword evidence="13" id="KW-1133">Transmembrane helix</keyword>
<sequence>MSQSPTLQPESSSLRISRFNKKILFNTFLFSFLLIGILPYSIVAWKMLRNVEDQLSSSLNNEFSLLARQITSQIDQANSLTWQAGSEQISKILAENVDSMERNALLNTYFQQSEDMLALVVRGEDVPLYLLRNEELALLSAADSDGVKRLLTESCATGHPGKTVACDPVFLKSEQRAEIFLPIDMSLVGPTGKEIQARCIFRISPALAKIGQEATKFGIENHSTEVYITDAQGTILYADSVAPFPIASPLPYPLTQDVAASLGHTSLGRVAKLDSFDYSGTRYVGNYYVAESIDFAAVLVSREDTVYALVRDSLHDIMIHIGVSLVLSVVFSVLLAWFFSRFIIRAEKAWCEAKEAAEEASKAKAGFLAFMSHEIRTPMNGIIGISEILLDTKLNKEQHNFASIIHASGNSLIRLVNDILDFSKIEAGKMELETRPFLLHKSVEKVLTLMSPKAGAKGIELIADIDPQLPCRILGDSARIEQILLNLVGNSLKFTEKGEVEVAARMDESRSLLTWSVRDTGIGIAEENIKKLFRSFSQAESSTSRKYGGTGLGLSICAQLTELMGGHISVESKLGEGACFSFTVPLQIAEKQPATWMDLPVPEFSGQHMLLLICNSALERTVDRPLQFLGLHTLSVSVERFATAELAPQTDMLLVDDTALYRLDIPGRERLKQLISTLSRPPILLTYPIHSLEYDVFMPEGMEPLIINKPLTMRALMLALANGQTREEAVVPCQEEKRPDVAVASREKTALHVLVADDNRGNQMLIRTFLKKFHLVADFAENGEEALRQVRETQYDLVFMDVNMPVMDGLEATRRIREEVAADRQPWVVAITAAVAAEDRQSCHDAGMNDFLEKPFAMAAFQRVLETVREKNTTESVFCHDKKKTEVVAPGKPDELVDSVEPDKAESPAEVAEPSESVASKELRVLAADDNMGNQVLIRTFLKKFGLAVDIVKNGEEALQKMHEASYDLIFMDVNMPVMDGLEATQRIRAEITADRQPWIVALTANVAEEDRQRCLEAGMNDFLEKPFAMAAFQRVLDAVREGRSGVVRS</sequence>
<dbReference type="Pfam" id="PF00512">
    <property type="entry name" value="HisKA"/>
    <property type="match status" value="1"/>
</dbReference>
<feature type="domain" description="Response regulatory" evidence="15">
    <location>
        <begin position="924"/>
        <end position="1041"/>
    </location>
</feature>
<keyword evidence="13" id="KW-0472">Membrane</keyword>
<dbReference type="PANTHER" id="PTHR45339:SF1">
    <property type="entry name" value="HYBRID SIGNAL TRANSDUCTION HISTIDINE KINASE J"/>
    <property type="match status" value="1"/>
</dbReference>
<dbReference type="SUPFAM" id="SSF47384">
    <property type="entry name" value="Homodimeric domain of signal transducing histidine kinase"/>
    <property type="match status" value="1"/>
</dbReference>
<keyword evidence="6" id="KW-0418">Kinase</keyword>
<dbReference type="InterPro" id="IPR004358">
    <property type="entry name" value="Sig_transdc_His_kin-like_C"/>
</dbReference>
<dbReference type="PROSITE" id="PS50109">
    <property type="entry name" value="HIS_KIN"/>
    <property type="match status" value="1"/>
</dbReference>
<evidence type="ECO:0000256" key="7">
    <source>
        <dbReference type="ARBA" id="ARBA00022840"/>
    </source>
</evidence>
<dbReference type="InterPro" id="IPR003661">
    <property type="entry name" value="HisK_dim/P_dom"/>
</dbReference>
<dbReference type="GO" id="GO:0005524">
    <property type="term" value="F:ATP binding"/>
    <property type="evidence" value="ECO:0007669"/>
    <property type="project" value="UniProtKB-KW"/>
</dbReference>
<keyword evidence="3 11" id="KW-0597">Phosphoprotein</keyword>
<evidence type="ECO:0000259" key="15">
    <source>
        <dbReference type="PROSITE" id="PS50110"/>
    </source>
</evidence>
<evidence type="ECO:0000256" key="9">
    <source>
        <dbReference type="ARBA" id="ARBA00064003"/>
    </source>
</evidence>
<gene>
    <name evidence="16" type="ORF">Q3M24_12365</name>
</gene>
<proteinExistence type="predicted"/>
<keyword evidence="7" id="KW-0067">ATP-binding</keyword>
<comment type="catalytic activity">
    <reaction evidence="1">
        <text>ATP + protein L-histidine = ADP + protein N-phospho-L-histidine.</text>
        <dbReference type="EC" id="2.7.13.3"/>
    </reaction>
</comment>
<comment type="subunit">
    <text evidence="9">At low DSF concentrations, interacts with RpfF.</text>
</comment>
<dbReference type="FunFam" id="1.10.287.130:FF:000002">
    <property type="entry name" value="Two-component osmosensing histidine kinase"/>
    <property type="match status" value="1"/>
</dbReference>
<feature type="domain" description="Response regulatory" evidence="15">
    <location>
        <begin position="752"/>
        <end position="869"/>
    </location>
</feature>
<reference evidence="16" key="1">
    <citation type="journal article" date="2024" name="Syst. Appl. Microbiol.">
        <title>First single-strain enrichments of Electrothrix cable bacteria, description of E. aestuarii sp. nov. and E. rattekaaiensis sp. nov., and proposal of a cable bacteria taxonomy following the rules of the SeqCode.</title>
        <authorList>
            <person name="Plum-Jensen L.E."/>
            <person name="Schramm A."/>
            <person name="Marshall I.P.G."/>
        </authorList>
    </citation>
    <scope>NUCLEOTIDE SEQUENCE</scope>
    <source>
        <strain evidence="16">Rat1</strain>
    </source>
</reference>
<evidence type="ECO:0000256" key="6">
    <source>
        <dbReference type="ARBA" id="ARBA00022777"/>
    </source>
</evidence>
<dbReference type="InterPro" id="IPR001789">
    <property type="entry name" value="Sig_transdc_resp-reg_receiver"/>
</dbReference>
<evidence type="ECO:0000256" key="13">
    <source>
        <dbReference type="SAM" id="Phobius"/>
    </source>
</evidence>
<dbReference type="SUPFAM" id="SSF52172">
    <property type="entry name" value="CheY-like"/>
    <property type="match status" value="2"/>
</dbReference>
<name>A0AAU8LPS4_9BACT</name>
<feature type="modified residue" description="4-aspartylphosphate" evidence="11">
    <location>
        <position position="973"/>
    </location>
</feature>
<evidence type="ECO:0000256" key="2">
    <source>
        <dbReference type="ARBA" id="ARBA00012438"/>
    </source>
</evidence>
<dbReference type="GO" id="GO:0000155">
    <property type="term" value="F:phosphorelay sensor kinase activity"/>
    <property type="evidence" value="ECO:0007669"/>
    <property type="project" value="InterPro"/>
</dbReference>
<dbReference type="Pfam" id="PF02518">
    <property type="entry name" value="HATPase_c"/>
    <property type="match status" value="1"/>
</dbReference>
<evidence type="ECO:0000256" key="11">
    <source>
        <dbReference type="PROSITE-ProRule" id="PRU00169"/>
    </source>
</evidence>
<feature type="domain" description="Histidine kinase" evidence="14">
    <location>
        <begin position="370"/>
        <end position="588"/>
    </location>
</feature>
<protein>
    <recommendedName>
        <fullName evidence="10">Sensory/regulatory protein RpfC</fullName>
        <ecNumber evidence="2">2.7.13.3</ecNumber>
    </recommendedName>
</protein>
<dbReference type="PANTHER" id="PTHR45339">
    <property type="entry name" value="HYBRID SIGNAL TRANSDUCTION HISTIDINE KINASE J"/>
    <property type="match status" value="1"/>
</dbReference>
<dbReference type="Gene3D" id="3.40.50.2300">
    <property type="match status" value="2"/>
</dbReference>
<feature type="transmembrane region" description="Helical" evidence="13">
    <location>
        <begin position="23"/>
        <end position="45"/>
    </location>
</feature>
<evidence type="ECO:0000256" key="3">
    <source>
        <dbReference type="ARBA" id="ARBA00022553"/>
    </source>
</evidence>
<dbReference type="PROSITE" id="PS50110">
    <property type="entry name" value="RESPONSE_REGULATORY"/>
    <property type="match status" value="2"/>
</dbReference>
<feature type="transmembrane region" description="Helical" evidence="13">
    <location>
        <begin position="317"/>
        <end position="339"/>
    </location>
</feature>
<dbReference type="EC" id="2.7.13.3" evidence="2"/>
<evidence type="ECO:0000313" key="16">
    <source>
        <dbReference type="EMBL" id="XCN71111.1"/>
    </source>
</evidence>
<dbReference type="CDD" id="cd16922">
    <property type="entry name" value="HATPase_EvgS-ArcB-TorS-like"/>
    <property type="match status" value="1"/>
</dbReference>
<dbReference type="SUPFAM" id="SSF55874">
    <property type="entry name" value="ATPase domain of HSP90 chaperone/DNA topoisomerase II/histidine kinase"/>
    <property type="match status" value="1"/>
</dbReference>
<keyword evidence="5" id="KW-0547">Nucleotide-binding</keyword>
<keyword evidence="13" id="KW-0812">Transmembrane</keyword>
<evidence type="ECO:0000256" key="5">
    <source>
        <dbReference type="ARBA" id="ARBA00022741"/>
    </source>
</evidence>
<evidence type="ECO:0000256" key="8">
    <source>
        <dbReference type="ARBA" id="ARBA00023012"/>
    </source>
</evidence>